<sequence>MTVTIQKTRVKLARGLNIEKAYEGYNMPAAMGNVMSPQELVRNQQMVKGIPKPSTHLMPAYTALQYKKFIQEVRASIKFVIGTKDDISKYNFGQTTVGVNADFSYGGWFRFNAFGNHSESSSTLDTSSDAFSVKIKIVYDKTGRSPSNLILGQ</sequence>
<dbReference type="AlphaFoldDB" id="A0AA37PEY6"/>
<proteinExistence type="predicted"/>
<keyword evidence="2" id="KW-1185">Reference proteome</keyword>
<dbReference type="Proteomes" id="UP001055115">
    <property type="component" value="Unassembled WGS sequence"/>
</dbReference>
<comment type="caution">
    <text evidence="1">The sequence shown here is derived from an EMBL/GenBank/DDBJ whole genome shotgun (WGS) entry which is preliminary data.</text>
</comment>
<gene>
    <name evidence="1" type="ORF">ColSpa_11237</name>
</gene>
<dbReference type="EMBL" id="BQXU01000044">
    <property type="protein sequence ID" value="GKT51056.1"/>
    <property type="molecule type" value="Genomic_DNA"/>
</dbReference>
<accession>A0AA37PEY6</accession>
<dbReference type="GeneID" id="73332039"/>
<protein>
    <submittedName>
        <fullName evidence="1">Uncharacterized protein</fullName>
    </submittedName>
</protein>
<name>A0AA37PEY6_9PEZI</name>
<reference evidence="1 2" key="1">
    <citation type="submission" date="2022-03" db="EMBL/GenBank/DDBJ databases">
        <title>Genome data of Colletotrichum spp.</title>
        <authorList>
            <person name="Utami Y.D."/>
            <person name="Hiruma K."/>
        </authorList>
    </citation>
    <scope>NUCLEOTIDE SEQUENCE [LARGE SCALE GENOMIC DNA]</scope>
    <source>
        <strain evidence="1 2">MAFF 239500</strain>
    </source>
</reference>
<evidence type="ECO:0000313" key="2">
    <source>
        <dbReference type="Proteomes" id="UP001055115"/>
    </source>
</evidence>
<organism evidence="1 2">
    <name type="scientific">Colletotrichum spaethianum</name>
    <dbReference type="NCBI Taxonomy" id="700344"/>
    <lineage>
        <taxon>Eukaryota</taxon>
        <taxon>Fungi</taxon>
        <taxon>Dikarya</taxon>
        <taxon>Ascomycota</taxon>
        <taxon>Pezizomycotina</taxon>
        <taxon>Sordariomycetes</taxon>
        <taxon>Hypocreomycetidae</taxon>
        <taxon>Glomerellales</taxon>
        <taxon>Glomerellaceae</taxon>
        <taxon>Colletotrichum</taxon>
        <taxon>Colletotrichum spaethianum species complex</taxon>
    </lineage>
</organism>
<dbReference type="RefSeq" id="XP_049133406.1">
    <property type="nucleotide sequence ID" value="XM_049277449.1"/>
</dbReference>
<evidence type="ECO:0000313" key="1">
    <source>
        <dbReference type="EMBL" id="GKT51056.1"/>
    </source>
</evidence>